<dbReference type="Proteomes" id="UP000075420">
    <property type="component" value="Unassembled WGS sequence"/>
</dbReference>
<protein>
    <recommendedName>
        <fullName evidence="3">P/Homo B domain-containing protein</fullName>
    </recommendedName>
</protein>
<evidence type="ECO:0008006" key="3">
    <source>
        <dbReference type="Google" id="ProtNLM"/>
    </source>
</evidence>
<gene>
    <name evidence="1" type="ORF">BE08_04055</name>
</gene>
<sequence length="88" mass="9484">MQIDASCIDFASDEEIVQGSATSNVGFTTHIDIDWRSGVKACGLTGISGKFNSNNWDDGAMIESPDTLNGTWKIKLNNGRSASWACVR</sequence>
<dbReference type="AlphaFoldDB" id="A0A150PIE4"/>
<accession>A0A150PIE4</accession>
<organism evidence="1 2">
    <name type="scientific">Sorangium cellulosum</name>
    <name type="common">Polyangium cellulosum</name>
    <dbReference type="NCBI Taxonomy" id="56"/>
    <lineage>
        <taxon>Bacteria</taxon>
        <taxon>Pseudomonadati</taxon>
        <taxon>Myxococcota</taxon>
        <taxon>Polyangia</taxon>
        <taxon>Polyangiales</taxon>
        <taxon>Polyangiaceae</taxon>
        <taxon>Sorangium</taxon>
    </lineage>
</organism>
<evidence type="ECO:0000313" key="2">
    <source>
        <dbReference type="Proteomes" id="UP000075420"/>
    </source>
</evidence>
<reference evidence="1 2" key="1">
    <citation type="submission" date="2014-02" db="EMBL/GenBank/DDBJ databases">
        <title>The small core and large imbalanced accessory genome model reveals a collaborative survival strategy of Sorangium cellulosum strains in nature.</title>
        <authorList>
            <person name="Han K."/>
            <person name="Peng R."/>
            <person name="Blom J."/>
            <person name="Li Y.-Z."/>
        </authorList>
    </citation>
    <scope>NUCLEOTIDE SEQUENCE [LARGE SCALE GENOMIC DNA]</scope>
    <source>
        <strain evidence="1 2">So0157-25</strain>
    </source>
</reference>
<name>A0A150PIE4_SORCE</name>
<proteinExistence type="predicted"/>
<dbReference type="EMBL" id="JELY01001533">
    <property type="protein sequence ID" value="KYF55444.1"/>
    <property type="molecule type" value="Genomic_DNA"/>
</dbReference>
<comment type="caution">
    <text evidence="1">The sequence shown here is derived from an EMBL/GenBank/DDBJ whole genome shotgun (WGS) entry which is preliminary data.</text>
</comment>
<evidence type="ECO:0000313" key="1">
    <source>
        <dbReference type="EMBL" id="KYF55444.1"/>
    </source>
</evidence>